<gene>
    <name evidence="20" type="ORF">AFUS01_LOCUS30300</name>
</gene>
<dbReference type="GO" id="GO:0050650">
    <property type="term" value="P:chondroitin sulfate proteoglycan biosynthetic process"/>
    <property type="evidence" value="ECO:0007669"/>
    <property type="project" value="TreeGrafter"/>
</dbReference>
<keyword evidence="10 19" id="KW-1133">Transmembrane helix</keyword>
<dbReference type="UniPathway" id="UPA00378"/>
<protein>
    <recommendedName>
        <fullName evidence="5 19">Galactosylgalactosylxylosylprotein 3-beta-glucuronosyltransferase</fullName>
        <ecNumber evidence="5 19">2.4.1.135</ecNumber>
    </recommendedName>
</protein>
<keyword evidence="11 19" id="KW-0333">Golgi apparatus</keyword>
<evidence type="ECO:0000313" key="21">
    <source>
        <dbReference type="Proteomes" id="UP000708208"/>
    </source>
</evidence>
<feature type="transmembrane region" description="Helical" evidence="19">
    <location>
        <begin position="9"/>
        <end position="28"/>
    </location>
</feature>
<feature type="binding site" evidence="17">
    <location>
        <position position="196"/>
    </location>
    <ligand>
        <name>Mn(2+)</name>
        <dbReference type="ChEBI" id="CHEBI:29035"/>
    </ligand>
</feature>
<evidence type="ECO:0000256" key="18">
    <source>
        <dbReference type="PIRSR" id="PIRSR605027-6"/>
    </source>
</evidence>
<sequence length="338" mass="38178">MAVSPLHKSLFVVILVGITFCTFTFLAVNHPQQVSYSQGGSGSDELGVLSGRTFSIRVDDVIVHNISERVIENIKSDNLLCTNTRDTGKLPTIYFITPTYKRPEQIPDLTRLSQTLMHVPSIMWLVIEDAEALSPQVSAILRRSGVRFIHMIAPMPKDQQKKKVKARGVSNRNKGLEWIRENYVDTRGVVYFADDDNTYDLRLFDEIRSVKRIGMWPVGLITNYGVSSPVVKDGKVVGFYDGWVANRKFPVDMAGFAVSVQLILENSKGKMPFTPGYEEDRFLQNLGINLSQIEPKANNCTQIYVWHTQTKKNKPPVKVNETLFGDSNIMTLYQQIAM</sequence>
<evidence type="ECO:0000313" key="20">
    <source>
        <dbReference type="EMBL" id="CAG7819880.1"/>
    </source>
</evidence>
<dbReference type="GO" id="GO:0015018">
    <property type="term" value="F:galactosylgalactosylxylosylprotein 3-beta-glucuronosyltransferase activity"/>
    <property type="evidence" value="ECO:0007669"/>
    <property type="project" value="UniProtKB-UniRule"/>
</dbReference>
<evidence type="ECO:0000256" key="13">
    <source>
        <dbReference type="ARBA" id="ARBA00023180"/>
    </source>
</evidence>
<dbReference type="InterPro" id="IPR005027">
    <property type="entry name" value="Glyco_trans_43"/>
</dbReference>
<evidence type="ECO:0000256" key="7">
    <source>
        <dbReference type="ARBA" id="ARBA00022692"/>
    </source>
</evidence>
<evidence type="ECO:0000256" key="16">
    <source>
        <dbReference type="PIRSR" id="PIRSR605027-1"/>
    </source>
</evidence>
<dbReference type="EC" id="2.4.1.135" evidence="5 19"/>
<comment type="caution">
    <text evidence="20">The sequence shown here is derived from an EMBL/GenBank/DDBJ whole genome shotgun (WGS) entry which is preliminary data.</text>
</comment>
<comment type="similarity">
    <text evidence="4 19">Belongs to the glycosyltransferase 43 family.</text>
</comment>
<evidence type="ECO:0000256" key="8">
    <source>
        <dbReference type="ARBA" id="ARBA00022723"/>
    </source>
</evidence>
<evidence type="ECO:0000256" key="3">
    <source>
        <dbReference type="ARBA" id="ARBA00004922"/>
    </source>
</evidence>
<feature type="active site" description="Proton donor/acceptor" evidence="16">
    <location>
        <position position="279"/>
    </location>
</feature>
<dbReference type="OrthoDB" id="675023at2759"/>
<keyword evidence="12 19" id="KW-0472">Membrane</keyword>
<evidence type="ECO:0000256" key="17">
    <source>
        <dbReference type="PIRSR" id="PIRSR605027-3"/>
    </source>
</evidence>
<evidence type="ECO:0000256" key="5">
    <source>
        <dbReference type="ARBA" id="ARBA00012641"/>
    </source>
</evidence>
<evidence type="ECO:0000256" key="11">
    <source>
        <dbReference type="ARBA" id="ARBA00023034"/>
    </source>
</evidence>
<keyword evidence="13 18" id="KW-0325">Glycoprotein</keyword>
<reference evidence="20" key="1">
    <citation type="submission" date="2021-06" db="EMBL/GenBank/DDBJ databases">
        <authorList>
            <person name="Hodson N. C."/>
            <person name="Mongue J. A."/>
            <person name="Jaron S. K."/>
        </authorList>
    </citation>
    <scope>NUCLEOTIDE SEQUENCE</scope>
</reference>
<name>A0A8J2PM97_9HEXA</name>
<comment type="pathway">
    <text evidence="3 19">Protein modification; protein glycosylation.</text>
</comment>
<dbReference type="CDD" id="cd00218">
    <property type="entry name" value="GlcAT-I"/>
    <property type="match status" value="1"/>
</dbReference>
<keyword evidence="21" id="KW-1185">Reference proteome</keyword>
<keyword evidence="6 19" id="KW-0808">Transferase</keyword>
<evidence type="ECO:0000256" key="2">
    <source>
        <dbReference type="ARBA" id="ARBA00004323"/>
    </source>
</evidence>
<proteinExistence type="inferred from homology"/>
<evidence type="ECO:0000256" key="9">
    <source>
        <dbReference type="ARBA" id="ARBA00022968"/>
    </source>
</evidence>
<evidence type="ECO:0000256" key="10">
    <source>
        <dbReference type="ARBA" id="ARBA00022989"/>
    </source>
</evidence>
<keyword evidence="9 19" id="KW-0735">Signal-anchor</keyword>
<dbReference type="AlphaFoldDB" id="A0A8J2PM97"/>
<dbReference type="FunFam" id="3.90.550.10:FF:000044">
    <property type="entry name" value="Galactosylgalactosylxylosylprotein 3-beta-glucuronosyltransferase"/>
    <property type="match status" value="1"/>
</dbReference>
<evidence type="ECO:0000256" key="12">
    <source>
        <dbReference type="ARBA" id="ARBA00023136"/>
    </source>
</evidence>
<dbReference type="Proteomes" id="UP000708208">
    <property type="component" value="Unassembled WGS sequence"/>
</dbReference>
<dbReference type="PANTHER" id="PTHR10896:SF50">
    <property type="entry name" value="GALACTOSYLGALACTOSYLXYLOSYLPROTEIN 3-BETA-GLUCURONOSYLTRANSFERASE P"/>
    <property type="match status" value="1"/>
</dbReference>
<dbReference type="EMBL" id="CAJVCH010462635">
    <property type="protein sequence ID" value="CAG7819880.1"/>
    <property type="molecule type" value="Genomic_DNA"/>
</dbReference>
<dbReference type="PANTHER" id="PTHR10896">
    <property type="entry name" value="GALACTOSYLGALACTOSYLXYLOSYLPROTEIN 3-BETA-GLUCURONOSYLTRANSFERASE BETA-1,3-GLUCURONYLTRANSFERASE"/>
    <property type="match status" value="1"/>
</dbReference>
<accession>A0A8J2PM97</accession>
<feature type="glycosylation site" description="N-linked (GlcNAc...) asparagine" evidence="18">
    <location>
        <position position="299"/>
    </location>
</feature>
<dbReference type="GO" id="GO:0000139">
    <property type="term" value="C:Golgi membrane"/>
    <property type="evidence" value="ECO:0007669"/>
    <property type="project" value="UniProtKB-SubCell"/>
</dbReference>
<keyword evidence="8 17" id="KW-0479">Metal-binding</keyword>
<evidence type="ECO:0000256" key="4">
    <source>
        <dbReference type="ARBA" id="ARBA00007706"/>
    </source>
</evidence>
<keyword evidence="7 19" id="KW-0812">Transmembrane</keyword>
<evidence type="ECO:0000256" key="1">
    <source>
        <dbReference type="ARBA" id="ARBA00001936"/>
    </source>
</evidence>
<comment type="cofactor">
    <cofactor evidence="1 17 19">
        <name>Mn(2+)</name>
        <dbReference type="ChEBI" id="CHEBI:29035"/>
    </cofactor>
</comment>
<dbReference type="Pfam" id="PF03360">
    <property type="entry name" value="Glyco_transf_43"/>
    <property type="match status" value="1"/>
</dbReference>
<evidence type="ECO:0000256" key="6">
    <source>
        <dbReference type="ARBA" id="ARBA00022679"/>
    </source>
</evidence>
<evidence type="ECO:0000256" key="19">
    <source>
        <dbReference type="RuleBase" id="RU363127"/>
    </source>
</evidence>
<keyword evidence="14 17" id="KW-0464">Manganese</keyword>
<evidence type="ECO:0000256" key="15">
    <source>
        <dbReference type="ARBA" id="ARBA00047979"/>
    </source>
</evidence>
<comment type="subcellular location">
    <subcellularLocation>
        <location evidence="2 19">Golgi apparatus membrane</location>
        <topology evidence="2 19">Single-pass type II membrane protein</topology>
    </subcellularLocation>
</comment>
<dbReference type="GO" id="GO:0005975">
    <property type="term" value="P:carbohydrate metabolic process"/>
    <property type="evidence" value="ECO:0007669"/>
    <property type="project" value="TreeGrafter"/>
</dbReference>
<evidence type="ECO:0000256" key="14">
    <source>
        <dbReference type="ARBA" id="ARBA00023211"/>
    </source>
</evidence>
<comment type="catalytic activity">
    <reaction evidence="15 19">
        <text>3-O-(beta-D-galactosyl-(1-&gt;3)-beta-D-galactosyl-(1-&gt;4)-beta-D-xylosyl)-L-seryl-[protein] + UDP-alpha-D-glucuronate = 3-O-(beta-D-GlcA-(1-&gt;3)-beta-D-Gal-(1-&gt;3)-beta-D-Gal-(1-&gt;4)-beta-D-Xyl)-L-seryl-[protein] + UDP + H(+)</text>
        <dbReference type="Rhea" id="RHEA:24168"/>
        <dbReference type="Rhea" id="RHEA-COMP:12571"/>
        <dbReference type="Rhea" id="RHEA-COMP:12573"/>
        <dbReference type="ChEBI" id="CHEBI:15378"/>
        <dbReference type="ChEBI" id="CHEBI:58052"/>
        <dbReference type="ChEBI" id="CHEBI:58223"/>
        <dbReference type="ChEBI" id="CHEBI:132090"/>
        <dbReference type="ChEBI" id="CHEBI:132093"/>
        <dbReference type="EC" id="2.4.1.135"/>
    </reaction>
</comment>
<organism evidence="20 21">
    <name type="scientific">Allacma fusca</name>
    <dbReference type="NCBI Taxonomy" id="39272"/>
    <lineage>
        <taxon>Eukaryota</taxon>
        <taxon>Metazoa</taxon>
        <taxon>Ecdysozoa</taxon>
        <taxon>Arthropoda</taxon>
        <taxon>Hexapoda</taxon>
        <taxon>Collembola</taxon>
        <taxon>Symphypleona</taxon>
        <taxon>Sminthuridae</taxon>
        <taxon>Allacma</taxon>
    </lineage>
</organism>
<dbReference type="GO" id="GO:0046872">
    <property type="term" value="F:metal ion binding"/>
    <property type="evidence" value="ECO:0007669"/>
    <property type="project" value="UniProtKB-KW"/>
</dbReference>